<feature type="chain" id="PRO_5029840434" description="Apple domain-containing protein" evidence="3">
    <location>
        <begin position="24"/>
        <end position="194"/>
    </location>
</feature>
<evidence type="ECO:0000256" key="2">
    <source>
        <dbReference type="ARBA" id="ARBA00023157"/>
    </source>
</evidence>
<dbReference type="Pfam" id="PF14295">
    <property type="entry name" value="PAN_4"/>
    <property type="match status" value="2"/>
</dbReference>
<dbReference type="Gene3D" id="3.50.4.10">
    <property type="entry name" value="Hepatocyte Growth Factor"/>
    <property type="match status" value="2"/>
</dbReference>
<name>A0A7M5X1Y7_9CNID</name>
<organism evidence="5 6">
    <name type="scientific">Clytia hemisphaerica</name>
    <dbReference type="NCBI Taxonomy" id="252671"/>
    <lineage>
        <taxon>Eukaryota</taxon>
        <taxon>Metazoa</taxon>
        <taxon>Cnidaria</taxon>
        <taxon>Hydrozoa</taxon>
        <taxon>Hydroidolina</taxon>
        <taxon>Leptothecata</taxon>
        <taxon>Obeliida</taxon>
        <taxon>Clytiidae</taxon>
        <taxon>Clytia</taxon>
    </lineage>
</organism>
<keyword evidence="3" id="KW-0732">Signal</keyword>
<dbReference type="GO" id="GO:0006508">
    <property type="term" value="P:proteolysis"/>
    <property type="evidence" value="ECO:0007669"/>
    <property type="project" value="InterPro"/>
</dbReference>
<dbReference type="AlphaFoldDB" id="A0A7M5X1Y7"/>
<feature type="signal peptide" evidence="3">
    <location>
        <begin position="1"/>
        <end position="23"/>
    </location>
</feature>
<proteinExistence type="predicted"/>
<keyword evidence="2" id="KW-1015">Disulfide bond</keyword>
<evidence type="ECO:0000256" key="1">
    <source>
        <dbReference type="ARBA" id="ARBA00022737"/>
    </source>
</evidence>
<dbReference type="OrthoDB" id="9448935at2759"/>
<dbReference type="InterPro" id="IPR000177">
    <property type="entry name" value="Apple"/>
</dbReference>
<dbReference type="SUPFAM" id="SSF57414">
    <property type="entry name" value="Hairpin loop containing domain-like"/>
    <property type="match status" value="1"/>
</dbReference>
<sequence length="194" mass="22287">MLKVKEMILVVVFLIFQVQTAIGCEVQYGLNYPRHNIDSKILGTWQECAIWCDTVPGCNFWTWVHNEAGGSNQLRCYLKSQGVISGINKNWRAVSGSKGCTNSVQHNRCTPHYGRFWYDCGSFVNFFPILTWQHCADVCSTLAECHHWQWKHDVKKCYTRTGGIANTCQLTQNPDFVSGIRNCQQAEFQHLKLF</sequence>
<dbReference type="Proteomes" id="UP000594262">
    <property type="component" value="Unplaced"/>
</dbReference>
<keyword evidence="6" id="KW-1185">Reference proteome</keyword>
<dbReference type="GO" id="GO:0005576">
    <property type="term" value="C:extracellular region"/>
    <property type="evidence" value="ECO:0007669"/>
    <property type="project" value="InterPro"/>
</dbReference>
<dbReference type="PROSITE" id="PS51257">
    <property type="entry name" value="PROKAR_LIPOPROTEIN"/>
    <property type="match status" value="1"/>
</dbReference>
<dbReference type="InterPro" id="IPR003609">
    <property type="entry name" value="Pan_app"/>
</dbReference>
<protein>
    <recommendedName>
        <fullName evidence="4">Apple domain-containing protein</fullName>
    </recommendedName>
</protein>
<evidence type="ECO:0000313" key="6">
    <source>
        <dbReference type="Proteomes" id="UP000594262"/>
    </source>
</evidence>
<keyword evidence="1" id="KW-0677">Repeat</keyword>
<evidence type="ECO:0000256" key="3">
    <source>
        <dbReference type="SAM" id="SignalP"/>
    </source>
</evidence>
<dbReference type="SMART" id="SM00223">
    <property type="entry name" value="APPLE"/>
    <property type="match status" value="1"/>
</dbReference>
<reference evidence="5" key="1">
    <citation type="submission" date="2021-01" db="UniProtKB">
        <authorList>
            <consortium name="EnsemblMetazoa"/>
        </authorList>
    </citation>
    <scope>IDENTIFICATION</scope>
</reference>
<evidence type="ECO:0000259" key="4">
    <source>
        <dbReference type="SMART" id="SM00223"/>
    </source>
</evidence>
<accession>A0A7M5X1Y7</accession>
<feature type="domain" description="Apple" evidence="4">
    <location>
        <begin position="24"/>
        <end position="100"/>
    </location>
</feature>
<dbReference type="EnsemblMetazoa" id="CLYHEMT016485.1">
    <property type="protein sequence ID" value="CLYHEMP016485.1"/>
    <property type="gene ID" value="CLYHEMG016485"/>
</dbReference>
<evidence type="ECO:0000313" key="5">
    <source>
        <dbReference type="EnsemblMetazoa" id="CLYHEMP016485.1"/>
    </source>
</evidence>